<evidence type="ECO:0000256" key="4">
    <source>
        <dbReference type="ARBA" id="ARBA00022692"/>
    </source>
</evidence>
<feature type="domain" description="Outer membrane protein beta-barrel" evidence="8">
    <location>
        <begin position="416"/>
        <end position="821"/>
    </location>
</feature>
<evidence type="ECO:0000256" key="5">
    <source>
        <dbReference type="ARBA" id="ARBA00022729"/>
    </source>
</evidence>
<dbReference type="InterPro" id="IPR039426">
    <property type="entry name" value="TonB-dep_rcpt-like"/>
</dbReference>
<keyword evidence="4" id="KW-0812">Transmembrane</keyword>
<dbReference type="GO" id="GO:0044718">
    <property type="term" value="P:siderophore transmembrane transport"/>
    <property type="evidence" value="ECO:0007669"/>
    <property type="project" value="TreeGrafter"/>
</dbReference>
<comment type="subcellular location">
    <subcellularLocation>
        <location evidence="1">Cell outer membrane</location>
        <topology evidence="1">Multi-pass membrane protein</topology>
    </subcellularLocation>
</comment>
<dbReference type="Proteomes" id="UP000011058">
    <property type="component" value="Chromosome"/>
</dbReference>
<dbReference type="InterPro" id="IPR037066">
    <property type="entry name" value="Plug_dom_sf"/>
</dbReference>
<keyword evidence="7" id="KW-0998">Cell outer membrane</keyword>
<protein>
    <submittedName>
        <fullName evidence="9">TonB-dependent receptor</fullName>
    </submittedName>
</protein>
<evidence type="ECO:0000259" key="8">
    <source>
        <dbReference type="Pfam" id="PF14905"/>
    </source>
</evidence>
<dbReference type="STRING" id="1166018.FAES_4199"/>
<dbReference type="GO" id="GO:0015344">
    <property type="term" value="F:siderophore uptake transmembrane transporter activity"/>
    <property type="evidence" value="ECO:0007669"/>
    <property type="project" value="TreeGrafter"/>
</dbReference>
<gene>
    <name evidence="9" type="ORF">FAES_4199</name>
</gene>
<dbReference type="Pfam" id="PF13620">
    <property type="entry name" value="CarboxypepD_reg"/>
    <property type="match status" value="1"/>
</dbReference>
<dbReference type="InterPro" id="IPR036942">
    <property type="entry name" value="Beta-barrel_TonB_sf"/>
</dbReference>
<dbReference type="SUPFAM" id="SSF56935">
    <property type="entry name" value="Porins"/>
    <property type="match status" value="1"/>
</dbReference>
<dbReference type="GO" id="GO:0009279">
    <property type="term" value="C:cell outer membrane"/>
    <property type="evidence" value="ECO:0007669"/>
    <property type="project" value="UniProtKB-SubCell"/>
</dbReference>
<evidence type="ECO:0000256" key="2">
    <source>
        <dbReference type="ARBA" id="ARBA00022448"/>
    </source>
</evidence>
<dbReference type="Gene3D" id="2.40.170.20">
    <property type="entry name" value="TonB-dependent receptor, beta-barrel domain"/>
    <property type="match status" value="1"/>
</dbReference>
<dbReference type="PANTHER" id="PTHR30069">
    <property type="entry name" value="TONB-DEPENDENT OUTER MEMBRANE RECEPTOR"/>
    <property type="match status" value="1"/>
</dbReference>
<dbReference type="InterPro" id="IPR041700">
    <property type="entry name" value="OMP_b-brl_3"/>
</dbReference>
<dbReference type="SUPFAM" id="SSF49452">
    <property type="entry name" value="Starch-binding domain-like"/>
    <property type="match status" value="1"/>
</dbReference>
<dbReference type="PANTHER" id="PTHR30069:SF29">
    <property type="entry name" value="HEMOGLOBIN AND HEMOGLOBIN-HAPTOGLOBIN-BINDING PROTEIN 1-RELATED"/>
    <property type="match status" value="1"/>
</dbReference>
<keyword evidence="3" id="KW-1134">Transmembrane beta strand</keyword>
<dbReference type="KEGG" id="fae:FAES_4199"/>
<keyword evidence="5" id="KW-0732">Signal</keyword>
<name>I0KDJ6_9BACT</name>
<dbReference type="Gene3D" id="2.60.40.1120">
    <property type="entry name" value="Carboxypeptidase-like, regulatory domain"/>
    <property type="match status" value="1"/>
</dbReference>
<evidence type="ECO:0000256" key="1">
    <source>
        <dbReference type="ARBA" id="ARBA00004571"/>
    </source>
</evidence>
<dbReference type="PATRIC" id="fig|1166018.3.peg.1154"/>
<keyword evidence="9" id="KW-0675">Receptor</keyword>
<dbReference type="AlphaFoldDB" id="I0KDJ6"/>
<evidence type="ECO:0000313" key="9">
    <source>
        <dbReference type="EMBL" id="CCH02199.1"/>
    </source>
</evidence>
<evidence type="ECO:0000256" key="7">
    <source>
        <dbReference type="ARBA" id="ARBA00023237"/>
    </source>
</evidence>
<keyword evidence="2" id="KW-0813">Transport</keyword>
<dbReference type="Gene3D" id="2.170.130.10">
    <property type="entry name" value="TonB-dependent receptor, plug domain"/>
    <property type="match status" value="1"/>
</dbReference>
<dbReference type="eggNOG" id="COG4206">
    <property type="taxonomic scope" value="Bacteria"/>
</dbReference>
<evidence type="ECO:0000313" key="10">
    <source>
        <dbReference type="Proteomes" id="UP000011058"/>
    </source>
</evidence>
<accession>I0KDJ6</accession>
<proteinExistence type="predicted"/>
<sequence>MVRPSSRRFHSGIVDTSFLLCSTFMKLFLSVSLLFICFIWNSPIVQAQPDTVALPSPMQAADVGSLVGTVLDSASRKPVEFATIALFRPGSAQPLTGVTTDATGSFALNHLLPGRYVLRVSFVGYDNRMTDTLALTPDSYQQTLPPLLLRSTANTLAEVQVTARRDLIEDREDRLVYNAGNDPSNAGGTAIDVMKKTPLLTVDPDGTIQLKGSTSIKVLVNNKPSSIMARSINEALQMIPADAIKAVEVITAPSAKYDAEGTAGVINIITKSRLEGMTGGLNGTVGNRTDNLGGNLNMRAGKWGLTAYGGGNYTLNYSRSSSVRRALGTSDSVSELYQSSSSRNGGNALFGSFNLDYELDSTNQFGLDGSVNSSDRSGTSIRDTRYVSATPRQPFRRYTDNTSASNSVDANINYTHLFARPEQTLTFLTQVNRNANDSRYALDQYPLPEGELINYRERNVNLNTTTELTIQTDYDHPFKSNKQKLEVGVKSVLRHVGSDYRLDSATDSTDFREDPRRANQFDYQQHIVSGYASFRINTPRKWTYTLGSRYELTRITADFVSTKTTFADRYTNLLPNVSVSKRLSGNQRVRFNYSQRIQRPSINFLNPYINSTDPKNLFFGNPYLDPELAHSAEISYNTFTKKGLNINAMVFARLTNNAIERVTTVDTANVSYTTYQNIARNATYGLNLFGSGRPYRNWQLNGSIGVNYNLLNSAALQVQNSNWSYRVTINTSVPLPNDISLQANASYNSARILLQGRTSGFYNYAFAARKEFKKQRVVLTLNLENAFAQYNTIVNQFRTATFITDGVNENAYRNIRLSVNWRFGQLSAKAQRPKKRITNDDAKTE</sequence>
<dbReference type="GO" id="GO:0030246">
    <property type="term" value="F:carbohydrate binding"/>
    <property type="evidence" value="ECO:0007669"/>
    <property type="project" value="InterPro"/>
</dbReference>
<evidence type="ECO:0000256" key="6">
    <source>
        <dbReference type="ARBA" id="ARBA00023136"/>
    </source>
</evidence>
<dbReference type="InterPro" id="IPR013784">
    <property type="entry name" value="Carb-bd-like_fold"/>
</dbReference>
<organism evidence="9 10">
    <name type="scientific">Fibrella aestuarina BUZ 2</name>
    <dbReference type="NCBI Taxonomy" id="1166018"/>
    <lineage>
        <taxon>Bacteria</taxon>
        <taxon>Pseudomonadati</taxon>
        <taxon>Bacteroidota</taxon>
        <taxon>Cytophagia</taxon>
        <taxon>Cytophagales</taxon>
        <taxon>Spirosomataceae</taxon>
        <taxon>Fibrella</taxon>
    </lineage>
</organism>
<dbReference type="EMBL" id="HE796683">
    <property type="protein sequence ID" value="CCH02199.1"/>
    <property type="molecule type" value="Genomic_DNA"/>
</dbReference>
<reference evidence="9 10" key="1">
    <citation type="journal article" date="2012" name="J. Bacteriol.">
        <title>Genome Sequence of Fibrella aestuarina BUZ 2T, a Filamentous Marine Bacterium.</title>
        <authorList>
            <person name="Filippini M."/>
            <person name="Qi W."/>
            <person name="Blom J."/>
            <person name="Goesmann A."/>
            <person name="Smits T.H."/>
            <person name="Bagheri H.C."/>
        </authorList>
    </citation>
    <scope>NUCLEOTIDE SEQUENCE [LARGE SCALE GENOMIC DNA]</scope>
    <source>
        <strain evidence="10">BUZ 2T</strain>
    </source>
</reference>
<keyword evidence="6" id="KW-0472">Membrane</keyword>
<dbReference type="HOGENOM" id="CLU_017617_0_1_10"/>
<keyword evidence="10" id="KW-1185">Reference proteome</keyword>
<evidence type="ECO:0000256" key="3">
    <source>
        <dbReference type="ARBA" id="ARBA00022452"/>
    </source>
</evidence>
<dbReference type="Pfam" id="PF14905">
    <property type="entry name" value="OMP_b-brl_3"/>
    <property type="match status" value="1"/>
</dbReference>